<dbReference type="GO" id="GO:0031965">
    <property type="term" value="C:nuclear membrane"/>
    <property type="evidence" value="ECO:0007669"/>
    <property type="project" value="InterPro"/>
</dbReference>
<gene>
    <name evidence="4" type="ORF">PLEOSDRAFT_24781</name>
</gene>
<dbReference type="EMBL" id="KL198006">
    <property type="protein sequence ID" value="KDQ30307.1"/>
    <property type="molecule type" value="Genomic_DNA"/>
</dbReference>
<feature type="transmembrane region" description="Helical" evidence="2">
    <location>
        <begin position="201"/>
        <end position="220"/>
    </location>
</feature>
<dbReference type="SMART" id="SM01042">
    <property type="entry name" value="Brr6_like_C_C"/>
    <property type="match status" value="1"/>
</dbReference>
<dbReference type="FunCoup" id="A0A067P1R1">
    <property type="interactions" value="21"/>
</dbReference>
<feature type="region of interest" description="Disordered" evidence="1">
    <location>
        <begin position="137"/>
        <end position="183"/>
    </location>
</feature>
<dbReference type="GO" id="GO:0006998">
    <property type="term" value="P:nuclear envelope organization"/>
    <property type="evidence" value="ECO:0007669"/>
    <property type="project" value="InterPro"/>
</dbReference>
<dbReference type="PANTHER" id="PTHR28136">
    <property type="entry name" value="NUCLEUS EXPORT PROTEIN BRR6"/>
    <property type="match status" value="1"/>
</dbReference>
<feature type="compositionally biased region" description="Acidic residues" evidence="1">
    <location>
        <begin position="150"/>
        <end position="161"/>
    </location>
</feature>
<dbReference type="HOGENOM" id="CLU_040960_1_1_1"/>
<dbReference type="InterPro" id="IPR040202">
    <property type="entry name" value="Brl1/Brr6"/>
</dbReference>
<dbReference type="InParanoid" id="A0A067P1R1"/>
<dbReference type="InterPro" id="IPR018767">
    <property type="entry name" value="Brl1/Brr6_dom"/>
</dbReference>
<dbReference type="Pfam" id="PF10104">
    <property type="entry name" value="Brr6_like_C_C"/>
    <property type="match status" value="1"/>
</dbReference>
<evidence type="ECO:0000256" key="2">
    <source>
        <dbReference type="SAM" id="Phobius"/>
    </source>
</evidence>
<name>A0A067P1R1_PLEO1</name>
<keyword evidence="2" id="KW-1133">Transmembrane helix</keyword>
<keyword evidence="2" id="KW-0812">Transmembrane</keyword>
<feature type="compositionally biased region" description="Basic and acidic residues" evidence="1">
    <location>
        <begin position="18"/>
        <end position="36"/>
    </location>
</feature>
<accession>A0A067P1R1</accession>
<evidence type="ECO:0000256" key="1">
    <source>
        <dbReference type="SAM" id="MobiDB-lite"/>
    </source>
</evidence>
<feature type="domain" description="Brl1/Brr6" evidence="3">
    <location>
        <begin position="195"/>
        <end position="326"/>
    </location>
</feature>
<reference evidence="5" key="1">
    <citation type="journal article" date="2014" name="Proc. Natl. Acad. Sci. U.S.A.">
        <title>Extensive sampling of basidiomycete genomes demonstrates inadequacy of the white-rot/brown-rot paradigm for wood decay fungi.</title>
        <authorList>
            <person name="Riley R."/>
            <person name="Salamov A.A."/>
            <person name="Brown D.W."/>
            <person name="Nagy L.G."/>
            <person name="Floudas D."/>
            <person name="Held B.W."/>
            <person name="Levasseur A."/>
            <person name="Lombard V."/>
            <person name="Morin E."/>
            <person name="Otillar R."/>
            <person name="Lindquist E.A."/>
            <person name="Sun H."/>
            <person name="LaButti K.M."/>
            <person name="Schmutz J."/>
            <person name="Jabbour D."/>
            <person name="Luo H."/>
            <person name="Baker S.E."/>
            <person name="Pisabarro A.G."/>
            <person name="Walton J.D."/>
            <person name="Blanchette R.A."/>
            <person name="Henrissat B."/>
            <person name="Martin F."/>
            <person name="Cullen D."/>
            <person name="Hibbett D.S."/>
            <person name="Grigoriev I.V."/>
        </authorList>
    </citation>
    <scope>NUCLEOTIDE SEQUENCE [LARGE SCALE GENOMIC DNA]</scope>
    <source>
        <strain evidence="5">PC15</strain>
    </source>
</reference>
<dbReference type="PANTHER" id="PTHR28136:SF1">
    <property type="entry name" value="NUCLEUS EXPORT PROTEIN BRL1"/>
    <property type="match status" value="1"/>
</dbReference>
<sequence length="396" mass="44351">MSHLRSARSTEAPMDWDYTSRKSVEPVWARKDDPATPKKRKCPLTDANWQPPPLQPPSSPMFGANRNVPFIFNATPSTPAPPVHPWAPPPNFSPTKPIFEPEVRDVDMSEATPPQAEEKRGRSVAAGALRRVYKSRTKARAEKLRSQGVTEEDASDSEDEDENKRVAPIRQSTSNHYTLHMPSPPAPQSDLPYILSGYLQFFFNLALILLFLYLVVQFIITVQRDVQERISEYSMDIVQEIAMCATQYKTNCGTHTVPAMSHQCGVWESCMNRDPSIVGRAKVGAELIAEVVNGFVEPISWKTLTFTLTSLSFLTVFINTLFSIYRSRHQPGTAAPPLHTSYSMPPPTPYQHFGNYLPPATPTPAWGKSWSDPNVDDMQSPTRRRRIEGGGSVKIN</sequence>
<dbReference type="Proteomes" id="UP000027073">
    <property type="component" value="Unassembled WGS sequence"/>
</dbReference>
<feature type="region of interest" description="Disordered" evidence="1">
    <location>
        <begin position="1"/>
        <end position="66"/>
    </location>
</feature>
<proteinExistence type="predicted"/>
<dbReference type="GO" id="GO:0055088">
    <property type="term" value="P:lipid homeostasis"/>
    <property type="evidence" value="ECO:0007669"/>
    <property type="project" value="InterPro"/>
</dbReference>
<dbReference type="OrthoDB" id="5961at2759"/>
<dbReference type="AlphaFoldDB" id="A0A067P1R1"/>
<feature type="compositionally biased region" description="Pro residues" evidence="1">
    <location>
        <begin position="50"/>
        <end position="59"/>
    </location>
</feature>
<feature type="region of interest" description="Disordered" evidence="1">
    <location>
        <begin position="365"/>
        <end position="396"/>
    </location>
</feature>
<protein>
    <recommendedName>
        <fullName evidence="3">Brl1/Brr6 domain-containing protein</fullName>
    </recommendedName>
</protein>
<feature type="region of interest" description="Disordered" evidence="1">
    <location>
        <begin position="106"/>
        <end position="125"/>
    </location>
</feature>
<organism evidence="4 5">
    <name type="scientific">Pleurotus ostreatus (strain PC15)</name>
    <name type="common">Oyster mushroom</name>
    <dbReference type="NCBI Taxonomy" id="1137138"/>
    <lineage>
        <taxon>Eukaryota</taxon>
        <taxon>Fungi</taxon>
        <taxon>Dikarya</taxon>
        <taxon>Basidiomycota</taxon>
        <taxon>Agaricomycotina</taxon>
        <taxon>Agaricomycetes</taxon>
        <taxon>Agaricomycetidae</taxon>
        <taxon>Agaricales</taxon>
        <taxon>Pleurotineae</taxon>
        <taxon>Pleurotaceae</taxon>
        <taxon>Pleurotus</taxon>
    </lineage>
</organism>
<evidence type="ECO:0000259" key="3">
    <source>
        <dbReference type="SMART" id="SM01042"/>
    </source>
</evidence>
<keyword evidence="2" id="KW-0472">Membrane</keyword>
<evidence type="ECO:0000313" key="4">
    <source>
        <dbReference type="EMBL" id="KDQ30307.1"/>
    </source>
</evidence>
<feature type="transmembrane region" description="Helical" evidence="2">
    <location>
        <begin position="304"/>
        <end position="325"/>
    </location>
</feature>
<evidence type="ECO:0000313" key="5">
    <source>
        <dbReference type="Proteomes" id="UP000027073"/>
    </source>
</evidence>
<dbReference type="VEuPathDB" id="FungiDB:PLEOSDRAFT_24781"/>